<feature type="compositionally biased region" description="Acidic residues" evidence="1">
    <location>
        <begin position="564"/>
        <end position="579"/>
    </location>
</feature>
<organism evidence="2 3">
    <name type="scientific">Flemingia macrophylla</name>
    <dbReference type="NCBI Taxonomy" id="520843"/>
    <lineage>
        <taxon>Eukaryota</taxon>
        <taxon>Viridiplantae</taxon>
        <taxon>Streptophyta</taxon>
        <taxon>Embryophyta</taxon>
        <taxon>Tracheophyta</taxon>
        <taxon>Spermatophyta</taxon>
        <taxon>Magnoliopsida</taxon>
        <taxon>eudicotyledons</taxon>
        <taxon>Gunneridae</taxon>
        <taxon>Pentapetalae</taxon>
        <taxon>rosids</taxon>
        <taxon>fabids</taxon>
        <taxon>Fabales</taxon>
        <taxon>Fabaceae</taxon>
        <taxon>Papilionoideae</taxon>
        <taxon>50 kb inversion clade</taxon>
        <taxon>NPAAA clade</taxon>
        <taxon>indigoferoid/millettioid clade</taxon>
        <taxon>Phaseoleae</taxon>
        <taxon>Flemingia</taxon>
    </lineage>
</organism>
<gene>
    <name evidence="2" type="ORF">Fmac_011528</name>
</gene>
<feature type="region of interest" description="Disordered" evidence="1">
    <location>
        <begin position="1"/>
        <end position="52"/>
    </location>
</feature>
<sequence>MEEQGRGKRVKHIASKAFPRSSPRNKKKEETSKRGSTSQSQEQSQEEVAKASNPWFSTKVQETIFNESFASKELIPPKILEYKWLEEQGFIFHSLLKAQNLQKFTSLKGNIYPDLVRVFYSNLYQDGRTGNLTSEVKGTKLIRLRNSCWTLAARGSNHAQISEDDMILMAALKNNITLLIGHIPIFGWVPRDEVPPPVEEDEQAPAPADHPSTSAAQPSNHLLLQDHPLAPAGFLPGEYKPKTPFEVMALLVNDLGVFLSRSSLYFRFEFVEFTLRERVNVKNTKLHSGIQFAAIGELGLDVLALIFDLDLHENRHRIYSPPPLDSICGTNTSNHPWFSTKAQERIFNESFASKELISPKILHKEWLMQQGFQFHNLLDDQGLWKFVSLSGFYYPDLVRVFYANLHSDPITGYLCSEVKRTRILLSLSVMLSVSGLKNTGLIPRVDPLKSVGFVLNKEEFYIGSNHAQISEEDMLLLGALTNKLILNWIHVIAETMLKTRRLVDYKCPYVVFFSRLIDHYKVDTNGEARELTKEVHDVKEKALKMMRLAQTVCGWIPKEYVPLEAEEDAPPPADAEDDVPPSTADPPVPEPE</sequence>
<evidence type="ECO:0000313" key="3">
    <source>
        <dbReference type="Proteomes" id="UP001603857"/>
    </source>
</evidence>
<comment type="caution">
    <text evidence="2">The sequence shown here is derived from an EMBL/GenBank/DDBJ whole genome shotgun (WGS) entry which is preliminary data.</text>
</comment>
<evidence type="ECO:0000256" key="1">
    <source>
        <dbReference type="SAM" id="MobiDB-lite"/>
    </source>
</evidence>
<protein>
    <submittedName>
        <fullName evidence="2">Uncharacterized protein</fullName>
    </submittedName>
</protein>
<dbReference type="Proteomes" id="UP001603857">
    <property type="component" value="Unassembled WGS sequence"/>
</dbReference>
<feature type="compositionally biased region" description="Pro residues" evidence="1">
    <location>
        <begin position="583"/>
        <end position="592"/>
    </location>
</feature>
<reference evidence="2 3" key="1">
    <citation type="submission" date="2024-08" db="EMBL/GenBank/DDBJ databases">
        <title>Insights into the chromosomal genome structure of Flemingia macrophylla.</title>
        <authorList>
            <person name="Ding Y."/>
            <person name="Zhao Y."/>
            <person name="Bi W."/>
            <person name="Wu M."/>
            <person name="Zhao G."/>
            <person name="Gong Y."/>
            <person name="Li W."/>
            <person name="Zhang P."/>
        </authorList>
    </citation>
    <scope>NUCLEOTIDE SEQUENCE [LARGE SCALE GENOMIC DNA]</scope>
    <source>
        <strain evidence="2">DYQJB</strain>
        <tissue evidence="2">Leaf</tissue>
    </source>
</reference>
<name>A0ABD1MNK0_9FABA</name>
<evidence type="ECO:0000313" key="2">
    <source>
        <dbReference type="EMBL" id="KAL2337082.1"/>
    </source>
</evidence>
<keyword evidence="3" id="KW-1185">Reference proteome</keyword>
<dbReference type="EMBL" id="JBGMDY010000004">
    <property type="protein sequence ID" value="KAL2337082.1"/>
    <property type="molecule type" value="Genomic_DNA"/>
</dbReference>
<feature type="region of interest" description="Disordered" evidence="1">
    <location>
        <begin position="194"/>
        <end position="218"/>
    </location>
</feature>
<accession>A0ABD1MNK0</accession>
<proteinExistence type="predicted"/>
<feature type="region of interest" description="Disordered" evidence="1">
    <location>
        <begin position="564"/>
        <end position="592"/>
    </location>
</feature>
<dbReference type="AlphaFoldDB" id="A0ABD1MNK0"/>